<sequence>LAPGGIAKAWVGGPCLEPIEIGRFEAAISKVGPYGGKPDGHYYFVSDEAKAHVKQHGVPYGSW</sequence>
<evidence type="ECO:0000313" key="1">
    <source>
        <dbReference type="EMBL" id="MDH0690782.1"/>
    </source>
</evidence>
<comment type="caution">
    <text evidence="1">The sequence shown here is derived from an EMBL/GenBank/DDBJ whole genome shotgun (WGS) entry which is preliminary data.</text>
</comment>
<accession>A0ABD4Y8R3</accession>
<proteinExistence type="predicted"/>
<protein>
    <submittedName>
        <fullName evidence="1">DUF2931 family protein</fullName>
    </submittedName>
</protein>
<dbReference type="AlphaFoldDB" id="A0ABD4Y8R3"/>
<evidence type="ECO:0000313" key="2">
    <source>
        <dbReference type="Proteomes" id="UP001161139"/>
    </source>
</evidence>
<dbReference type="Pfam" id="PF11153">
    <property type="entry name" value="DUF2931"/>
    <property type="match status" value="1"/>
</dbReference>
<dbReference type="RefSeq" id="WP_279640024.1">
    <property type="nucleotide sequence ID" value="NZ_JAOCDG010000077.1"/>
</dbReference>
<dbReference type="EMBL" id="JAOCDG010000077">
    <property type="protein sequence ID" value="MDH0690782.1"/>
    <property type="molecule type" value="Genomic_DNA"/>
</dbReference>
<feature type="non-terminal residue" evidence="1">
    <location>
        <position position="1"/>
    </location>
</feature>
<organism evidence="1 2">
    <name type="scientific">Stutzerimonas stutzeri</name>
    <name type="common">Pseudomonas stutzeri</name>
    <dbReference type="NCBI Taxonomy" id="316"/>
    <lineage>
        <taxon>Bacteria</taxon>
        <taxon>Pseudomonadati</taxon>
        <taxon>Pseudomonadota</taxon>
        <taxon>Gammaproteobacteria</taxon>
        <taxon>Pseudomonadales</taxon>
        <taxon>Pseudomonadaceae</taxon>
        <taxon>Stutzerimonas</taxon>
    </lineage>
</organism>
<reference evidence="1" key="1">
    <citation type="submission" date="2022-09" db="EMBL/GenBank/DDBJ databases">
        <title>Intensive care unit water sources are persistently colonized with multi-drug resistant bacteria and are the site of extensive horizontal gene transfer of antibiotic resistance genes.</title>
        <authorList>
            <person name="Diorio-Toth L."/>
        </authorList>
    </citation>
    <scope>NUCLEOTIDE SEQUENCE</scope>
    <source>
        <strain evidence="1">GD03864</strain>
    </source>
</reference>
<dbReference type="Proteomes" id="UP001161139">
    <property type="component" value="Unassembled WGS sequence"/>
</dbReference>
<gene>
    <name evidence="1" type="ORF">N5D09_22055</name>
</gene>
<name>A0ABD4Y8R3_STUST</name>
<dbReference type="InterPro" id="IPR021326">
    <property type="entry name" value="DUF2931"/>
</dbReference>